<sequence length="2127" mass="241913">MVKNVAADMYRAARQQLAIRAGGRKTLRADASKGTYKKKSKPSDLKENICNINTTHSNDSRNGNNGEPCHGKDKPGVRFEIGTPWKGGTDVKTSYKEVFLPPRREHMCTSNLEKLDVSWVTKDGKASHSLLGDVLLAAKMDADEIITRYKSQNNIEDVTDPKDNETVCRALRYSFADLGDIIRGRDLWDDNNDAKSLQTNLKAIFKKIKEKHPGIEGNNKYVKDNENKQLRSDWWTANRRQVWRAMKCALKGEKINCGATPHDDYIPQRLRWMTEWAEWYCKMQSQEYETLQKQCGKCTGTNKHNCTRDNDDCSTCKNACDKYKEEINKWKKQWEKISGKYLILYLEAQRNSPGTVIGDPNDQQVVDFLTPIHKASIAARNRVKRAADSPTEITALTPITPYFTAAGYIHQELPHMECQYKDACGCEGRNKPVSEEKDACEIVEGILAGKKGNQQVGECNPKDQVQPYPGWDCKKNIDNSHSGACMPPRRQKLCLYYIAHESQTKNINKEEDLRDAFIRTAAAETFISWQYYKIKNGADAKQLDNGTIPEEFLRSMYFTYGDYRDLCLDTDISKKEKDVGTAKTKIDTIFRKPKEISPSGEKTTPKDWWQTYGKDIWKGMICALTHGVTNTEEKTKIRTTYSYENLNQTKEGITPLENFAEKPQFLRWMIEWGEEFCRERKKLEDKVNTECNGTNATNPCNNGTPCKNACDEYKNYVETKQKEFRGQTDKFVKDANGENSDAEYKDYKLKEGSSPIQGNDYLINNCDNKKCSCMEKGMLGDFATDKPFGKYAYDKVKKCNCYQGKPSRSPPPSPPVQPQPEAPQEPGPPEKKDDVNVCKTVEEALKGKLDDACNQKYAKNNSRLGWRCVAPSGPTSGDQKATPPSNSGATTAPAPTLPSPVGDSSPSPADSANSVSSAVCIPPRRRRLYVKKIHDWAETVGDKGESKSLETSDQKTPVSGGNTDALRDAFIQSAAIETFFLWHRYKQLNGKDKTSQGGLPVESQLQQPRSGSDDSDPQTQLKRGKIPPDFLRLMFYTLGDYRDLCVGKTPDGIDTVSASDSGDNKSSKNPMQEISDKIKTILNPDNNKPSVPPNSDKDLGKLRAQWWDTNAQHIWHGMIYALTYKEDTSSGDKPTQDPTVRTKLWDDNTKKPKPKTDGTNGKDYTYGGVRLEDENSGTQALSPGTSGEKTTLDSFIKRPPYFRYLEEWGQNFCKERKKRLEKIEEECMDGSDKKCSGYGEDCKNNLPENPSTFKDLEYPTCAKYCRFYRKWIGRKKDEYDKQEKAYGEQQKKGAQGNSGIYDEKFVKKLDSDYKNIKSFLQKLVSCSKNDSGKDNEKIFEDTEQTFKDAENCKPCSEFKINCKKAKCSGANGNNCNGGKISPNDIKDDNYPNGNIEMLVSDDSANGFKDGLQQACGGAGIFKGIRKDEWTCEKVCGYVVCKSKKVNGETVTKEKVNEKHIIQIRALFKRWLEYFFEDYNKINAKIPHCMNNGEGTTCIRGCHDKCNCVKEWVEEKKKEWKNINDKYLDQYTKNNDHTNDLNSFLETLLPQIPVVTDKGKISDLNKLKKLYRCSCAGNSQKKDGNEDAIECMLQKLEEKAKTCSTSTSDKNQTQAQCDSTPFEDDDEPLEENENQVEAPNICPKPPDPPQEKVEEKCGKDEETRKEKEKEEQEEPASKGGVPPVPATEEPTNEVVERKQPPTKPANPPSQPTPPYLSPPLKTALVTSTLAWSVGIGFATFTYFYLKYEELDVNDIYVPGSPKYKTLIEVVLEPSKRDIQSDDTPSNKFTDNEWNQLKKDFISNMLQGEPNDVPNDYRSGDIPLNTQPNTLYFDKSEERPFITSIHDRNLYSGEEISYNVNMVNSMNDIPMSGKNDVYSGIDLINDSLNSDQHIDIYDEVLKRKENELFGTNHPKHRTTNIVAKQTLNDPILNQINLFHKWLDRHRYMCAKLKNKEDILNKLKEEWNKENNNNVDKTYNSDNKPSHNHVLNTDVSIQIDMDNLKPKNEFTNMDTNPDKSTMDTILDDLEKYNEPYYYDFYKDDIYYDVNDDDKTSMDNNNNLVDKNNPVDSNNSTYNHRNPADINKNFVDKNNQNQHPIEKPTKIQIEMNINNGELVKEKYPISDIWNI</sequence>
<evidence type="ECO:0000259" key="2">
    <source>
        <dbReference type="Pfam" id="PF03011"/>
    </source>
</evidence>
<feature type="compositionally biased region" description="Pro residues" evidence="1">
    <location>
        <begin position="808"/>
        <end position="827"/>
    </location>
</feature>
<dbReference type="InterPro" id="IPR008602">
    <property type="entry name" value="Duffy-antigen-binding"/>
</dbReference>
<feature type="domain" description="Duffy-antigen binding" evidence="3">
    <location>
        <begin position="919"/>
        <end position="1135"/>
    </location>
</feature>
<dbReference type="Gene3D" id="1.20.58.830">
    <property type="match status" value="3"/>
</dbReference>
<feature type="compositionally biased region" description="Polar residues" evidence="1">
    <location>
        <begin position="52"/>
        <end position="65"/>
    </location>
</feature>
<dbReference type="Pfam" id="PF15445">
    <property type="entry name" value="ATS"/>
    <property type="match status" value="1"/>
</dbReference>
<feature type="compositionally biased region" description="Acidic residues" evidence="1">
    <location>
        <begin position="1620"/>
        <end position="1633"/>
    </location>
</feature>
<organism evidence="7 8">
    <name type="scientific">Plasmodium falciparum (isolate 7G8)</name>
    <dbReference type="NCBI Taxonomy" id="57266"/>
    <lineage>
        <taxon>Eukaryota</taxon>
        <taxon>Sar</taxon>
        <taxon>Alveolata</taxon>
        <taxon>Apicomplexa</taxon>
        <taxon>Aconoidasida</taxon>
        <taxon>Haemosporida</taxon>
        <taxon>Plasmodiidae</taxon>
        <taxon>Plasmodium</taxon>
        <taxon>Plasmodium (Laverania)</taxon>
    </lineage>
</organism>
<dbReference type="SUPFAM" id="SSF140924">
    <property type="entry name" value="Duffy binding domain-like"/>
    <property type="match status" value="4"/>
</dbReference>
<feature type="domain" description="Duffy-binding-like" evidence="2">
    <location>
        <begin position="1466"/>
        <end position="1609"/>
    </location>
</feature>
<reference evidence="8" key="1">
    <citation type="submission" date="2007-11" db="EMBL/GenBank/DDBJ databases">
        <authorList>
            <consortium name="The Broad Institute Genome Sequencing Platform"/>
            <person name="Volkman S.K."/>
            <person name="Daily J.P."/>
            <person name="Sarr O."/>
            <person name="Ndiaye D."/>
            <person name="Ndir O."/>
            <person name="Mboup S."/>
            <person name="Lukens A."/>
            <person name="Stange-Thomann N."/>
            <person name="Mauceli E."/>
            <person name="Gnerre S."/>
            <person name="Jaffe D."/>
            <person name="Zainoun J."/>
            <person name="Wiegand R.C."/>
            <person name="Birren B."/>
            <person name="Galagan J."/>
            <person name="Lander E."/>
            <person name="Wirth D.F."/>
        </authorList>
    </citation>
    <scope>NUCLEOTIDE SEQUENCE [LARGE SCALE GENOMIC DNA]</scope>
    <source>
        <strain evidence="8">7G8</strain>
    </source>
</reference>
<dbReference type="FunFam" id="1.10.1900.40:FF:000001">
    <property type="entry name" value="Erythrocyte membrane protein 1"/>
    <property type="match status" value="1"/>
</dbReference>
<evidence type="ECO:0000256" key="1">
    <source>
        <dbReference type="SAM" id="MobiDB-lite"/>
    </source>
</evidence>
<evidence type="ECO:0000259" key="5">
    <source>
        <dbReference type="Pfam" id="PF18562"/>
    </source>
</evidence>
<gene>
    <name evidence="7" type="ORF">PFBG_06020</name>
</gene>
<evidence type="ECO:0000259" key="3">
    <source>
        <dbReference type="Pfam" id="PF05424"/>
    </source>
</evidence>
<dbReference type="Pfam" id="PF18562">
    <property type="entry name" value="CIDR1_gamma"/>
    <property type="match status" value="1"/>
</dbReference>
<feature type="compositionally biased region" description="Basic and acidic residues" evidence="1">
    <location>
        <begin position="1143"/>
        <end position="1156"/>
    </location>
</feature>
<dbReference type="FunFam" id="1.20.58.1930:FF:000001">
    <property type="entry name" value="Erythrocyte membrane protein 1, PfEMP1"/>
    <property type="match status" value="1"/>
</dbReference>
<feature type="region of interest" description="Disordered" evidence="1">
    <location>
        <begin position="865"/>
        <end position="920"/>
    </location>
</feature>
<feature type="region of interest" description="Disordered" evidence="1">
    <location>
        <begin position="52"/>
        <end position="83"/>
    </location>
</feature>
<evidence type="ECO:0000259" key="4">
    <source>
        <dbReference type="Pfam" id="PF15445"/>
    </source>
</evidence>
<dbReference type="Gene3D" id="1.20.58.1930">
    <property type="match status" value="1"/>
</dbReference>
<evidence type="ECO:0008006" key="9">
    <source>
        <dbReference type="Google" id="ProtNLM"/>
    </source>
</evidence>
<feature type="compositionally biased region" description="Low complexity" evidence="1">
    <location>
        <begin position="889"/>
        <end position="919"/>
    </location>
</feature>
<dbReference type="Gene3D" id="1.10.1900.40">
    <property type="entry name" value="Acidic terminal segments, variant surface antigen of PfEMP1"/>
    <property type="match status" value="2"/>
</dbReference>
<feature type="compositionally biased region" description="Polar residues" evidence="1">
    <location>
        <begin position="1602"/>
        <end position="1618"/>
    </location>
</feature>
<dbReference type="FunFam" id="1.20.58.830:FF:000001">
    <property type="entry name" value="Erythrocyte membrane protein 1, PfEMP1"/>
    <property type="match status" value="1"/>
</dbReference>
<feature type="domain" description="Duffy-binding-like" evidence="6">
    <location>
        <begin position="1207"/>
        <end position="1349"/>
    </location>
</feature>
<dbReference type="InterPro" id="IPR054595">
    <property type="entry name" value="DBL_C"/>
</dbReference>
<dbReference type="InterPro" id="IPR042202">
    <property type="entry name" value="Duffy-ag-bd_sf"/>
</dbReference>
<feature type="region of interest" description="Disordered" evidence="1">
    <location>
        <begin position="1127"/>
        <end position="1192"/>
    </location>
</feature>
<dbReference type="GO" id="GO:0046789">
    <property type="term" value="F:host cell surface receptor binding"/>
    <property type="evidence" value="ECO:0007669"/>
    <property type="project" value="InterPro"/>
</dbReference>
<dbReference type="Pfam" id="PF05424">
    <property type="entry name" value="Duffy_binding"/>
    <property type="match status" value="3"/>
</dbReference>
<feature type="compositionally biased region" description="Polar residues" evidence="1">
    <location>
        <begin position="1176"/>
        <end position="1192"/>
    </location>
</feature>
<accession>W7F2Y1</accession>
<feature type="compositionally biased region" description="Polar residues" evidence="1">
    <location>
        <begin position="873"/>
        <end position="888"/>
    </location>
</feature>
<feature type="domain" description="Plasmodium falciparum erythrocyte membrane protein 1 acidic terminal segment" evidence="4">
    <location>
        <begin position="1745"/>
        <end position="2127"/>
    </location>
</feature>
<proteinExistence type="predicted"/>
<dbReference type="InterPro" id="IPR004258">
    <property type="entry name" value="DBL"/>
</dbReference>
<feature type="region of interest" description="Disordered" evidence="1">
    <location>
        <begin position="803"/>
        <end position="834"/>
    </location>
</feature>
<protein>
    <recommendedName>
        <fullName evidence="9">Erythrocyte membrane protein 1</fullName>
    </recommendedName>
</protein>
<dbReference type="GO" id="GO:0016020">
    <property type="term" value="C:membrane"/>
    <property type="evidence" value="ECO:0007669"/>
    <property type="project" value="InterPro"/>
</dbReference>
<dbReference type="EMBL" id="KE123678">
    <property type="protein sequence ID" value="EUR55674.1"/>
    <property type="molecule type" value="Genomic_DNA"/>
</dbReference>
<evidence type="ECO:0000313" key="7">
    <source>
        <dbReference type="EMBL" id="EUR55674.1"/>
    </source>
</evidence>
<feature type="compositionally biased region" description="Basic and acidic residues" evidence="1">
    <location>
        <begin position="1648"/>
        <end position="1669"/>
    </location>
</feature>
<name>W7F2Y1_PLAF8</name>
<dbReference type="InterPro" id="IPR044932">
    <property type="entry name" value="PfEMP1_ATS_sf"/>
</dbReference>
<dbReference type="Pfam" id="PF03011">
    <property type="entry name" value="PFEMP"/>
    <property type="match status" value="1"/>
</dbReference>
<evidence type="ECO:0000313" key="8">
    <source>
        <dbReference type="Proteomes" id="UP000030688"/>
    </source>
</evidence>
<reference evidence="7 8" key="2">
    <citation type="submission" date="2013-02" db="EMBL/GenBank/DDBJ databases">
        <title>The Genome Sequence of Plasmodium falciparum 7G8.</title>
        <authorList>
            <consortium name="The Broad Institute Genome Sequencing Platform"/>
            <consortium name="The Broad Institute Genome Sequencing Center for Infectious Disease"/>
            <person name="Neafsey D."/>
            <person name="Cheeseman I."/>
            <person name="Volkman S."/>
            <person name="Adams J."/>
            <person name="Walker B."/>
            <person name="Young S.K."/>
            <person name="Zeng Q."/>
            <person name="Gargeya S."/>
            <person name="Fitzgerald M."/>
            <person name="Haas B."/>
            <person name="Abouelleil A."/>
            <person name="Alvarado L."/>
            <person name="Arachchi H.M."/>
            <person name="Berlin A.M."/>
            <person name="Chapman S.B."/>
            <person name="Dewar J."/>
            <person name="Goldberg J."/>
            <person name="Griggs A."/>
            <person name="Gujja S."/>
            <person name="Hansen M."/>
            <person name="Howarth C."/>
            <person name="Imamovic A."/>
            <person name="Larimer J."/>
            <person name="McCowan C."/>
            <person name="Murphy C."/>
            <person name="Neiman D."/>
            <person name="Pearson M."/>
            <person name="Priest M."/>
            <person name="Roberts A."/>
            <person name="Saif S."/>
            <person name="Shea T."/>
            <person name="Sisk P."/>
            <person name="Sykes S."/>
            <person name="Wortman J."/>
            <person name="Nusbaum C."/>
            <person name="Birren B."/>
        </authorList>
    </citation>
    <scope>NUCLEOTIDE SEQUENCE [LARGE SCALE GENOMIC DNA]</scope>
    <source>
        <strain evidence="7 8">7G8</strain>
    </source>
</reference>
<feature type="compositionally biased region" description="Pro residues" evidence="1">
    <location>
        <begin position="1700"/>
        <end position="1715"/>
    </location>
</feature>
<feature type="region of interest" description="Disordered" evidence="1">
    <location>
        <begin position="991"/>
        <end position="1024"/>
    </location>
</feature>
<dbReference type="FunFam" id="1.20.1310.20:FF:000004">
    <property type="entry name" value="Erythrocyte membrane protein 1, PfEMP1"/>
    <property type="match status" value="1"/>
</dbReference>
<evidence type="ECO:0000259" key="6">
    <source>
        <dbReference type="Pfam" id="PF22672"/>
    </source>
</evidence>
<dbReference type="Proteomes" id="UP000030688">
    <property type="component" value="Unassembled WGS sequence"/>
</dbReference>
<dbReference type="Pfam" id="PF22672">
    <property type="entry name" value="DBL_C"/>
    <property type="match status" value="1"/>
</dbReference>
<feature type="domain" description="Cysteine-rich interdomain region 1 gamma" evidence="5">
    <location>
        <begin position="1393"/>
        <end position="1444"/>
    </location>
</feature>
<dbReference type="Gene3D" id="1.20.1310.20">
    <property type="entry name" value="Duffy-antigen binding domain"/>
    <property type="match status" value="3"/>
</dbReference>
<dbReference type="InterPro" id="IPR041480">
    <property type="entry name" value="CIDR1_gamma"/>
</dbReference>
<feature type="domain" description="Duffy-antigen binding" evidence="3">
    <location>
        <begin position="98"/>
        <end position="271"/>
    </location>
</feature>
<feature type="region of interest" description="Disordered" evidence="1">
    <location>
        <begin position="1602"/>
        <end position="1715"/>
    </location>
</feature>
<dbReference type="FunFam" id="1.10.1900.40:FF:000005">
    <property type="entry name" value="Erythrocyte membrane protein 1, PfEMP1"/>
    <property type="match status" value="1"/>
</dbReference>
<feature type="domain" description="Duffy-antigen binding" evidence="3">
    <location>
        <begin position="483"/>
        <end position="640"/>
    </location>
</feature>
<dbReference type="InterPro" id="IPR029211">
    <property type="entry name" value="PfEMP1_ATS"/>
</dbReference>